<keyword evidence="6" id="KW-0282">Flagellum</keyword>
<keyword evidence="7" id="KW-1185">Reference proteome</keyword>
<accession>A0ABU0LHX2</accession>
<dbReference type="RefSeq" id="WP_237345353.1">
    <property type="nucleotide sequence ID" value="NZ_JABWGX010000009.1"/>
</dbReference>
<name>A0ABU0LHX2_XANAG</name>
<keyword evidence="3" id="KW-1005">Bacterial flagellum biogenesis</keyword>
<evidence type="ECO:0000313" key="6">
    <source>
        <dbReference type="EMBL" id="MDQ0506685.1"/>
    </source>
</evidence>
<evidence type="ECO:0000313" key="7">
    <source>
        <dbReference type="Proteomes" id="UP001241747"/>
    </source>
</evidence>
<dbReference type="Pfam" id="PF03963">
    <property type="entry name" value="FlgD"/>
    <property type="match status" value="1"/>
</dbReference>
<dbReference type="NCBIfam" id="NF004670">
    <property type="entry name" value="PRK06009.1"/>
    <property type="match status" value="1"/>
</dbReference>
<reference evidence="6 7" key="1">
    <citation type="submission" date="2023-07" db="EMBL/GenBank/DDBJ databases">
        <title>Genomic Encyclopedia of Type Strains, Phase IV (KMG-IV): sequencing the most valuable type-strain genomes for metagenomic binning, comparative biology and taxonomic classification.</title>
        <authorList>
            <person name="Goeker M."/>
        </authorList>
    </citation>
    <scope>NUCLEOTIDE SEQUENCE [LARGE SCALE GENOMIC DNA]</scope>
    <source>
        <strain evidence="6 7">DSM 3770</strain>
    </source>
</reference>
<keyword evidence="6" id="KW-0969">Cilium</keyword>
<sequence length="138" mass="13946">MTSVSSATSSTSTTSSTSSTSSTASATSIDYDAFLQLLVAQLQNQDPTDPMDSTAYLSQLASFSQVEQQVSTNSKLDALLTSTALQTADSAIGKTLTSADGTISGTVSSVQITSDGVVATLTDGQTVTIEDGVELSGS</sequence>
<dbReference type="Proteomes" id="UP001241747">
    <property type="component" value="Unassembled WGS sequence"/>
</dbReference>
<comment type="function">
    <text evidence="4">Required for flagellar hook formation. May act as a scaffolding protein.</text>
</comment>
<protein>
    <recommendedName>
        <fullName evidence="2">Basal-body rod modification protein FlgD</fullName>
    </recommendedName>
</protein>
<evidence type="ECO:0000256" key="4">
    <source>
        <dbReference type="ARBA" id="ARBA00024746"/>
    </source>
</evidence>
<dbReference type="InterPro" id="IPR005648">
    <property type="entry name" value="FlgD"/>
</dbReference>
<dbReference type="EMBL" id="JAUSVY010000009">
    <property type="protein sequence ID" value="MDQ0506685.1"/>
    <property type="molecule type" value="Genomic_DNA"/>
</dbReference>
<organism evidence="6 7">
    <name type="scientific">Xanthobacter agilis</name>
    <dbReference type="NCBI Taxonomy" id="47492"/>
    <lineage>
        <taxon>Bacteria</taxon>
        <taxon>Pseudomonadati</taxon>
        <taxon>Pseudomonadota</taxon>
        <taxon>Alphaproteobacteria</taxon>
        <taxon>Hyphomicrobiales</taxon>
        <taxon>Xanthobacteraceae</taxon>
        <taxon>Xanthobacter</taxon>
    </lineage>
</organism>
<gene>
    <name evidence="6" type="ORF">QOZ94_003499</name>
</gene>
<comment type="caution">
    <text evidence="6">The sequence shown here is derived from an EMBL/GenBank/DDBJ whole genome shotgun (WGS) entry which is preliminary data.</text>
</comment>
<comment type="similarity">
    <text evidence="1">Belongs to the FlgD family.</text>
</comment>
<feature type="region of interest" description="Disordered" evidence="5">
    <location>
        <begin position="1"/>
        <end position="25"/>
    </location>
</feature>
<evidence type="ECO:0000256" key="1">
    <source>
        <dbReference type="ARBA" id="ARBA00010577"/>
    </source>
</evidence>
<evidence type="ECO:0000256" key="5">
    <source>
        <dbReference type="SAM" id="MobiDB-lite"/>
    </source>
</evidence>
<evidence type="ECO:0000256" key="2">
    <source>
        <dbReference type="ARBA" id="ARBA00016013"/>
    </source>
</evidence>
<evidence type="ECO:0000256" key="3">
    <source>
        <dbReference type="ARBA" id="ARBA00022795"/>
    </source>
</evidence>
<proteinExistence type="inferred from homology"/>
<keyword evidence="6" id="KW-0966">Cell projection</keyword>